<organism evidence="3 4">
    <name type="scientific">Candidatus Tagabacteria bacterium RIFCSPLOWO2_01_FULL_42_9</name>
    <dbReference type="NCBI Taxonomy" id="1802296"/>
    <lineage>
        <taxon>Bacteria</taxon>
        <taxon>Candidatus Tagaibacteriota</taxon>
    </lineage>
</organism>
<evidence type="ECO:0000256" key="1">
    <source>
        <dbReference type="SAM" id="MobiDB-lite"/>
    </source>
</evidence>
<sequence length="67" mass="7404">MDNDDIKFQESGPELNGREQSRGFGDKLADLIVKYSGGFVQNKSQANIIIIIAAVIIFIISMIIFLS</sequence>
<keyword evidence="2" id="KW-0472">Membrane</keyword>
<feature type="transmembrane region" description="Helical" evidence="2">
    <location>
        <begin position="46"/>
        <end position="66"/>
    </location>
</feature>
<evidence type="ECO:0000313" key="3">
    <source>
        <dbReference type="EMBL" id="OHA15425.1"/>
    </source>
</evidence>
<proteinExistence type="predicted"/>
<accession>A0A1G2LUV1</accession>
<keyword evidence="2" id="KW-1133">Transmembrane helix</keyword>
<protein>
    <submittedName>
        <fullName evidence="3">Uncharacterized protein</fullName>
    </submittedName>
</protein>
<dbReference type="Proteomes" id="UP000178116">
    <property type="component" value="Unassembled WGS sequence"/>
</dbReference>
<keyword evidence="2" id="KW-0812">Transmembrane</keyword>
<comment type="caution">
    <text evidence="3">The sequence shown here is derived from an EMBL/GenBank/DDBJ whole genome shotgun (WGS) entry which is preliminary data.</text>
</comment>
<name>A0A1G2LUV1_9BACT</name>
<feature type="region of interest" description="Disordered" evidence="1">
    <location>
        <begin position="1"/>
        <end position="22"/>
    </location>
</feature>
<gene>
    <name evidence="3" type="ORF">A3A10_02715</name>
</gene>
<evidence type="ECO:0000256" key="2">
    <source>
        <dbReference type="SAM" id="Phobius"/>
    </source>
</evidence>
<dbReference type="AlphaFoldDB" id="A0A1G2LUV1"/>
<dbReference type="EMBL" id="MHRA01000021">
    <property type="protein sequence ID" value="OHA15425.1"/>
    <property type="molecule type" value="Genomic_DNA"/>
</dbReference>
<reference evidence="3 4" key="1">
    <citation type="journal article" date="2016" name="Nat. Commun.">
        <title>Thousands of microbial genomes shed light on interconnected biogeochemical processes in an aquifer system.</title>
        <authorList>
            <person name="Anantharaman K."/>
            <person name="Brown C.T."/>
            <person name="Hug L.A."/>
            <person name="Sharon I."/>
            <person name="Castelle C.J."/>
            <person name="Probst A.J."/>
            <person name="Thomas B.C."/>
            <person name="Singh A."/>
            <person name="Wilkins M.J."/>
            <person name="Karaoz U."/>
            <person name="Brodie E.L."/>
            <person name="Williams K.H."/>
            <person name="Hubbard S.S."/>
            <person name="Banfield J.F."/>
        </authorList>
    </citation>
    <scope>NUCLEOTIDE SEQUENCE [LARGE SCALE GENOMIC DNA]</scope>
</reference>
<evidence type="ECO:0000313" key="4">
    <source>
        <dbReference type="Proteomes" id="UP000178116"/>
    </source>
</evidence>